<feature type="chain" id="PRO_5026132456" evidence="1">
    <location>
        <begin position="20"/>
        <end position="175"/>
    </location>
</feature>
<dbReference type="Proteomes" id="UP000505306">
    <property type="component" value="Chromosome"/>
</dbReference>
<dbReference type="AlphaFoldDB" id="A0A6G6GKY8"/>
<protein>
    <submittedName>
        <fullName evidence="2">Uncharacterized protein</fullName>
    </submittedName>
</protein>
<organism evidence="2 3">
    <name type="scientific">Rasiella rasia</name>
    <dbReference type="NCBI Taxonomy" id="2744027"/>
    <lineage>
        <taxon>Bacteria</taxon>
        <taxon>Pseudomonadati</taxon>
        <taxon>Bacteroidota</taxon>
        <taxon>Flavobacteriia</taxon>
        <taxon>Flavobacteriales</taxon>
        <taxon>Flavobacteriaceae</taxon>
        <taxon>Rasiella</taxon>
    </lineage>
</organism>
<name>A0A6G6GKY8_9FLAO</name>
<dbReference type="RefSeq" id="WP_164679281.1">
    <property type="nucleotide sequence ID" value="NZ_CP049057.1"/>
</dbReference>
<gene>
    <name evidence="2" type="ORF">G5B37_06675</name>
</gene>
<feature type="signal peptide" evidence="1">
    <location>
        <begin position="1"/>
        <end position="19"/>
    </location>
</feature>
<dbReference type="KEGG" id="mgel:G5B37_06675"/>
<reference evidence="2 3" key="1">
    <citation type="submission" date="2020-02" db="EMBL/GenBank/DDBJ databases">
        <title>Complete genome sequence of Flavobacteriaceae bacterium.</title>
        <authorList>
            <person name="Kim S.-J."/>
            <person name="Kim Y.-S."/>
            <person name="Kim K.-H."/>
        </authorList>
    </citation>
    <scope>NUCLEOTIDE SEQUENCE [LARGE SCALE GENOMIC DNA]</scope>
    <source>
        <strain evidence="2 3">RR4-40</strain>
    </source>
</reference>
<proteinExistence type="predicted"/>
<accession>A0A6G6GKY8</accession>
<sequence>MKVLHLVIFSVFFVCSAVSQEKSAQFPDDFFGKYAGMLAISSENSNQKIPMEFHLMPTDSVGTYTYTLIYGEETTKQVRDYTLRVENEEKGTYVVDENNGIILDDKVIGNRMYALFEVNGTILTTFITFESEHMVFEIVASPKERKRLSYTTDERKTEVISYPITTVQRAVLKKL</sequence>
<dbReference type="EMBL" id="CP049057">
    <property type="protein sequence ID" value="QIE59256.1"/>
    <property type="molecule type" value="Genomic_DNA"/>
</dbReference>
<evidence type="ECO:0000313" key="3">
    <source>
        <dbReference type="Proteomes" id="UP000505306"/>
    </source>
</evidence>
<evidence type="ECO:0000256" key="1">
    <source>
        <dbReference type="SAM" id="SignalP"/>
    </source>
</evidence>
<keyword evidence="1" id="KW-0732">Signal</keyword>
<evidence type="ECO:0000313" key="2">
    <source>
        <dbReference type="EMBL" id="QIE59256.1"/>
    </source>
</evidence>
<keyword evidence="3" id="KW-1185">Reference proteome</keyword>